<keyword evidence="2" id="KW-0596">Phosphopantetheine</keyword>
<comment type="caution">
    <text evidence="7">The sequence shown here is derived from an EMBL/GenBank/DDBJ whole genome shotgun (WGS) entry which is preliminary data.</text>
</comment>
<dbReference type="Pfam" id="PF00501">
    <property type="entry name" value="AMP-binding"/>
    <property type="match status" value="1"/>
</dbReference>
<name>A0A8K0SLK5_9HYPO</name>
<evidence type="ECO:0000313" key="8">
    <source>
        <dbReference type="Proteomes" id="UP000813444"/>
    </source>
</evidence>
<evidence type="ECO:0000313" key="7">
    <source>
        <dbReference type="EMBL" id="KAH7311552.1"/>
    </source>
</evidence>
<keyword evidence="4" id="KW-0436">Ligase</keyword>
<reference evidence="7" key="1">
    <citation type="journal article" date="2021" name="Nat. Commun.">
        <title>Genetic determinants of endophytism in the Arabidopsis root mycobiome.</title>
        <authorList>
            <person name="Mesny F."/>
            <person name="Miyauchi S."/>
            <person name="Thiergart T."/>
            <person name="Pickel B."/>
            <person name="Atanasova L."/>
            <person name="Karlsson M."/>
            <person name="Huettel B."/>
            <person name="Barry K.W."/>
            <person name="Haridas S."/>
            <person name="Chen C."/>
            <person name="Bauer D."/>
            <person name="Andreopoulos W."/>
            <person name="Pangilinan J."/>
            <person name="LaButti K."/>
            <person name="Riley R."/>
            <person name="Lipzen A."/>
            <person name="Clum A."/>
            <person name="Drula E."/>
            <person name="Henrissat B."/>
            <person name="Kohler A."/>
            <person name="Grigoriev I.V."/>
            <person name="Martin F.M."/>
            <person name="Hacquard S."/>
        </authorList>
    </citation>
    <scope>NUCLEOTIDE SEQUENCE</scope>
    <source>
        <strain evidence="7">MPI-CAGE-CH-0235</strain>
    </source>
</reference>
<comment type="similarity">
    <text evidence="1">Belongs to the ATP-dependent AMP-binding enzyme family.</text>
</comment>
<gene>
    <name evidence="7" type="ORF">B0I35DRAFT_357824</name>
</gene>
<dbReference type="Pfam" id="PF13193">
    <property type="entry name" value="AMP-binding_C"/>
    <property type="match status" value="1"/>
</dbReference>
<evidence type="ECO:0000256" key="3">
    <source>
        <dbReference type="ARBA" id="ARBA00022553"/>
    </source>
</evidence>
<dbReference type="AlphaFoldDB" id="A0A8K0SLK5"/>
<feature type="domain" description="AMP-dependent synthetase/ligase" evidence="5">
    <location>
        <begin position="54"/>
        <end position="420"/>
    </location>
</feature>
<dbReference type="InterPro" id="IPR042099">
    <property type="entry name" value="ANL_N_sf"/>
</dbReference>
<dbReference type="Gene3D" id="3.30.300.30">
    <property type="match status" value="1"/>
</dbReference>
<evidence type="ECO:0000256" key="2">
    <source>
        <dbReference type="ARBA" id="ARBA00022450"/>
    </source>
</evidence>
<dbReference type="SUPFAM" id="SSF52777">
    <property type="entry name" value="CoA-dependent acyltransferases"/>
    <property type="match status" value="2"/>
</dbReference>
<evidence type="ECO:0000256" key="1">
    <source>
        <dbReference type="ARBA" id="ARBA00006432"/>
    </source>
</evidence>
<dbReference type="InterPro" id="IPR020845">
    <property type="entry name" value="AMP-binding_CS"/>
</dbReference>
<dbReference type="GO" id="GO:0031956">
    <property type="term" value="F:medium-chain fatty acid-CoA ligase activity"/>
    <property type="evidence" value="ECO:0007669"/>
    <property type="project" value="TreeGrafter"/>
</dbReference>
<dbReference type="OrthoDB" id="10253869at2759"/>
<proteinExistence type="inferred from homology"/>
<dbReference type="Gene3D" id="3.30.559.10">
    <property type="entry name" value="Chloramphenicol acetyltransferase-like domain"/>
    <property type="match status" value="1"/>
</dbReference>
<dbReference type="GO" id="GO:0006631">
    <property type="term" value="P:fatty acid metabolic process"/>
    <property type="evidence" value="ECO:0007669"/>
    <property type="project" value="TreeGrafter"/>
</dbReference>
<keyword evidence="3" id="KW-0597">Phosphoprotein</keyword>
<accession>A0A8K0SLK5</accession>
<dbReference type="InterPro" id="IPR023213">
    <property type="entry name" value="CAT-like_dom_sf"/>
</dbReference>
<dbReference type="SUPFAM" id="SSF56801">
    <property type="entry name" value="Acetyl-CoA synthetase-like"/>
    <property type="match status" value="1"/>
</dbReference>
<dbReference type="EMBL" id="JAGPNK010000011">
    <property type="protein sequence ID" value="KAH7311552.1"/>
    <property type="molecule type" value="Genomic_DNA"/>
</dbReference>
<organism evidence="7 8">
    <name type="scientific">Stachybotrys elegans</name>
    <dbReference type="NCBI Taxonomy" id="80388"/>
    <lineage>
        <taxon>Eukaryota</taxon>
        <taxon>Fungi</taxon>
        <taxon>Dikarya</taxon>
        <taxon>Ascomycota</taxon>
        <taxon>Pezizomycotina</taxon>
        <taxon>Sordariomycetes</taxon>
        <taxon>Hypocreomycetidae</taxon>
        <taxon>Hypocreales</taxon>
        <taxon>Stachybotryaceae</taxon>
        <taxon>Stachybotrys</taxon>
    </lineage>
</organism>
<dbReference type="InterPro" id="IPR025110">
    <property type="entry name" value="AMP-bd_C"/>
</dbReference>
<dbReference type="PANTHER" id="PTHR43201:SF5">
    <property type="entry name" value="MEDIUM-CHAIN ACYL-COA LIGASE ACSF2, MITOCHONDRIAL"/>
    <property type="match status" value="1"/>
</dbReference>
<dbReference type="Proteomes" id="UP000813444">
    <property type="component" value="Unassembled WGS sequence"/>
</dbReference>
<dbReference type="InterPro" id="IPR045851">
    <property type="entry name" value="AMP-bd_C_sf"/>
</dbReference>
<evidence type="ECO:0000256" key="4">
    <source>
        <dbReference type="ARBA" id="ARBA00022598"/>
    </source>
</evidence>
<evidence type="ECO:0000259" key="5">
    <source>
        <dbReference type="Pfam" id="PF00501"/>
    </source>
</evidence>
<dbReference type="PANTHER" id="PTHR43201">
    <property type="entry name" value="ACYL-COA SYNTHETASE"/>
    <property type="match status" value="1"/>
</dbReference>
<dbReference type="Gene3D" id="3.40.50.12780">
    <property type="entry name" value="N-terminal domain of ligase-like"/>
    <property type="match status" value="1"/>
</dbReference>
<dbReference type="Gene3D" id="3.30.559.30">
    <property type="entry name" value="Nonribosomal peptide synthetase, condensation domain"/>
    <property type="match status" value="1"/>
</dbReference>
<keyword evidence="8" id="KW-1185">Reference proteome</keyword>
<dbReference type="InterPro" id="IPR000873">
    <property type="entry name" value="AMP-dep_synth/lig_dom"/>
</dbReference>
<feature type="domain" description="AMP-binding enzyme C-terminal" evidence="6">
    <location>
        <begin position="483"/>
        <end position="546"/>
    </location>
</feature>
<dbReference type="PROSITE" id="PS00455">
    <property type="entry name" value="AMP_BINDING"/>
    <property type="match status" value="1"/>
</dbReference>
<sequence length="1177" mass="129642">MASSEEQWWSSTRYGTRFANSEIHGDACPDLHLSLWDIFSKTVSTNPEGEAVVSLWQPDPTTHAAGHDEPCRWTYRQLQSKAQDLASVLYSSGCRPGMRLAALVGNSAEWALLFWTAARLRMAFAPIDPRVSARDVEHMLSSVRPQVLVAQDADTAAAADKLALDVAHDVVYIQCAGETSGPWKTLQHVLGTPCLSLLDYEASGDDCTGLIIFTSGTTGNPKACLHTNANLIAQMHDYDPNPDTSSSGRWLVHTPVSHIFGVNNALRAWRNGGAAIFPSKVFDVDATIQALSAEKCTAMSATPTLIKMLLANPRFPPPSELNLGYVILGGTSITRADIELCRERLGAKFALQAYGMSEGAPLISWSQRDDTLIDGFHSGVGKVLPGAAVRICRVGSADVVDRGEAGELHIGGPSVISGYLGHEGSESFYEDDSGIWLMTGDQAIMDEEGVVYIVGRYKDLIIRGGENIWPAKIEAALSQLGIQASVVGVPDAVAGQVPVAIVNLSPAVSKEDIAKAAADIGSVYILDSIYTLEELGMERFPLTALGKMKKGMLRDAVIKMREASQATPDTQASGQAVGEKSLEKSLRDIWEQLTGIRLAADASVRINSDSILLLRYCDAASRKVGKKLYLQDVLQYETFAEQASLLQSRPDAEGEQTVSLTHHASTTVTGPMQIHSHGWTFIPENIKTTPAADYTLCKNFLEGLGLQSLQIERCSPIRSSLRRMVAGQRPQSYHIRMVYKSKAKSQDLRAGLENLISSRQMLRTLLCSDTGNGPLHVAVSSCQELYKHLIENVSVSSEEEAGELCQDDTVERHSSPFMFKADIITVENAAHRYVSLTWNHSIIDAVSLISLFQDLDYQLSNPSWEIPRQTPYHYFTDLLHDFQDSKPEKAAVSFHASRLQGISRLQEALWPRQKAPGWMISNDASSEHRVARHEARQDIWNGAWEAKASMFRYPRCGRVVHLPDLKTLETIHGITPAVVSMCALVIFNTGQTGSSYASFTSWESGRSWPFVPPWMEKMLPPAMSVQGPTVEWILHLFKISREETVLDFLRRLAGEITQAQKHAHAPWDKIIEQLHEEGPVAVEASFRQSFVWDVSIGFKNGGGEGALQPHARYDWADCGIFWNAYMLDSASLHFVASWDTAQMNDVEVDGHCDKLAEAMRRLCERDNWNKPIGVVFP</sequence>
<dbReference type="CDD" id="cd04433">
    <property type="entry name" value="AFD_class_I"/>
    <property type="match status" value="1"/>
</dbReference>
<evidence type="ECO:0000259" key="6">
    <source>
        <dbReference type="Pfam" id="PF13193"/>
    </source>
</evidence>
<protein>
    <recommendedName>
        <fullName evidence="9">AMP-dependent synthetase/ligase domain-containing protein</fullName>
    </recommendedName>
</protein>
<evidence type="ECO:0008006" key="9">
    <source>
        <dbReference type="Google" id="ProtNLM"/>
    </source>
</evidence>